<accession>A0A7X6JAC4</accession>
<dbReference type="InterPro" id="IPR006423">
    <property type="entry name" value="Lipo_e_P4"/>
</dbReference>
<dbReference type="SUPFAM" id="SSF56784">
    <property type="entry name" value="HAD-like"/>
    <property type="match status" value="1"/>
</dbReference>
<evidence type="ECO:0000256" key="3">
    <source>
        <dbReference type="SAM" id="SignalP"/>
    </source>
</evidence>
<feature type="region of interest" description="Disordered" evidence="2">
    <location>
        <begin position="259"/>
        <end position="288"/>
    </location>
</feature>
<dbReference type="EMBL" id="JAAXZB010000001">
    <property type="protein sequence ID" value="NKW09749.1"/>
    <property type="molecule type" value="Genomic_DNA"/>
</dbReference>
<dbReference type="Proteomes" id="UP000558475">
    <property type="component" value="Unassembled WGS sequence"/>
</dbReference>
<reference evidence="4 5" key="1">
    <citation type="submission" date="2020-04" db="EMBL/GenBank/DDBJ databases">
        <title>Whole genome sequencing of clinical and environmental type strains of Ochrobactrum.</title>
        <authorList>
            <person name="Dharne M."/>
        </authorList>
    </citation>
    <scope>NUCLEOTIDE SEQUENCE [LARGE SCALE GENOMIC DNA]</scope>
    <source>
        <strain evidence="4 5">DSM 13340</strain>
    </source>
</reference>
<name>A0A7X6JAC4_9HYPH</name>
<dbReference type="InterPro" id="IPR023214">
    <property type="entry name" value="HAD_sf"/>
</dbReference>
<evidence type="ECO:0000313" key="4">
    <source>
        <dbReference type="EMBL" id="NKW09749.1"/>
    </source>
</evidence>
<sequence>MRKTLLAISAILACSAALSGCATNQRGVSFQLEQQNVSAINWMQQSGEYDALAYQAFNGARQAFDAAKPTKGRRKAVIVDLDETMINNTAYAGWRVKQGAPYTEKTWARWMAAEQARPIAGAVEFARHVNSNGGTMFYVTNRDAKSFEPTAANIRKLGFPGVSAKTLLLNSGQSNKQGRFDSIKARGYEVVVYVGDNLNDFGTATYHKSNQQRRAFVEASRETFGTKYFMLPNPSCGDWISGMAPDYYKQSPEKQLEINGKSIRSWGLKPDNERKQKSGPEGPLFRKL</sequence>
<dbReference type="InterPro" id="IPR005519">
    <property type="entry name" value="Acid_phosphat_B-like"/>
</dbReference>
<dbReference type="NCBIfam" id="TIGR01533">
    <property type="entry name" value="lipo_e_P4"/>
    <property type="match status" value="1"/>
</dbReference>
<proteinExistence type="predicted"/>
<protein>
    <submittedName>
        <fullName evidence="4">5'-nucleotidase, lipoprotein e(P4) family</fullName>
    </submittedName>
</protein>
<keyword evidence="1 3" id="KW-0732">Signal</keyword>
<dbReference type="GO" id="GO:0009279">
    <property type="term" value="C:cell outer membrane"/>
    <property type="evidence" value="ECO:0007669"/>
    <property type="project" value="InterPro"/>
</dbReference>
<dbReference type="PANTHER" id="PTHR31284">
    <property type="entry name" value="ACID PHOSPHATASE-LIKE PROTEIN"/>
    <property type="match status" value="1"/>
</dbReference>
<dbReference type="PROSITE" id="PS51257">
    <property type="entry name" value="PROKAR_LIPOPROTEIN"/>
    <property type="match status" value="1"/>
</dbReference>
<dbReference type="AlphaFoldDB" id="A0A7X6JAC4"/>
<evidence type="ECO:0000256" key="2">
    <source>
        <dbReference type="SAM" id="MobiDB-lite"/>
    </source>
</evidence>
<dbReference type="InterPro" id="IPR036412">
    <property type="entry name" value="HAD-like_sf"/>
</dbReference>
<evidence type="ECO:0000313" key="5">
    <source>
        <dbReference type="Proteomes" id="UP000558475"/>
    </source>
</evidence>
<dbReference type="PANTHER" id="PTHR31284:SF10">
    <property type="entry name" value="ACID PHOSPHATASE-LIKE PROTEIN"/>
    <property type="match status" value="1"/>
</dbReference>
<evidence type="ECO:0000256" key="1">
    <source>
        <dbReference type="ARBA" id="ARBA00022729"/>
    </source>
</evidence>
<dbReference type="Gene3D" id="3.40.50.1000">
    <property type="entry name" value="HAD superfamily/HAD-like"/>
    <property type="match status" value="1"/>
</dbReference>
<dbReference type="Pfam" id="PF03767">
    <property type="entry name" value="Acid_phosphat_B"/>
    <property type="match status" value="1"/>
</dbReference>
<gene>
    <name evidence="4" type="ORF">HGG76_09550</name>
</gene>
<dbReference type="PIRSF" id="PIRSF019271">
    <property type="entry name" value="Acid_Ptase_C"/>
    <property type="match status" value="1"/>
</dbReference>
<feature type="signal peptide" evidence="3">
    <location>
        <begin position="1"/>
        <end position="19"/>
    </location>
</feature>
<organism evidence="4 5">
    <name type="scientific">Brucella tritici</name>
    <dbReference type="NCBI Taxonomy" id="94626"/>
    <lineage>
        <taxon>Bacteria</taxon>
        <taxon>Pseudomonadati</taxon>
        <taxon>Pseudomonadota</taxon>
        <taxon>Alphaproteobacteria</taxon>
        <taxon>Hyphomicrobiales</taxon>
        <taxon>Brucellaceae</taxon>
        <taxon>Brucella/Ochrobactrum group</taxon>
        <taxon>Brucella</taxon>
    </lineage>
</organism>
<feature type="chain" id="PRO_5030754009" evidence="3">
    <location>
        <begin position="20"/>
        <end position="288"/>
    </location>
</feature>
<dbReference type="CDD" id="cd07534">
    <property type="entry name" value="HAD_CAP"/>
    <property type="match status" value="1"/>
</dbReference>
<comment type="caution">
    <text evidence="4">The sequence shown here is derived from an EMBL/GenBank/DDBJ whole genome shotgun (WGS) entry which is preliminary data.</text>
</comment>
<keyword evidence="4" id="KW-0449">Lipoprotein</keyword>